<dbReference type="Proteomes" id="UP000070544">
    <property type="component" value="Unassembled WGS sequence"/>
</dbReference>
<evidence type="ECO:0000313" key="2">
    <source>
        <dbReference type="EMBL" id="KXS11186.1"/>
    </source>
</evidence>
<gene>
    <name evidence="2" type="ORF">M427DRAFT_36096</name>
</gene>
<organism evidence="2 3">
    <name type="scientific">Gonapodya prolifera (strain JEL478)</name>
    <name type="common">Monoblepharis prolifera</name>
    <dbReference type="NCBI Taxonomy" id="1344416"/>
    <lineage>
        <taxon>Eukaryota</taxon>
        <taxon>Fungi</taxon>
        <taxon>Fungi incertae sedis</taxon>
        <taxon>Chytridiomycota</taxon>
        <taxon>Chytridiomycota incertae sedis</taxon>
        <taxon>Monoblepharidomycetes</taxon>
        <taxon>Monoblepharidales</taxon>
        <taxon>Gonapodyaceae</taxon>
        <taxon>Gonapodya</taxon>
    </lineage>
</organism>
<reference evidence="2 3" key="1">
    <citation type="journal article" date="2015" name="Genome Biol. Evol.">
        <title>Phylogenomic analyses indicate that early fungi evolved digesting cell walls of algal ancestors of land plants.</title>
        <authorList>
            <person name="Chang Y."/>
            <person name="Wang S."/>
            <person name="Sekimoto S."/>
            <person name="Aerts A.L."/>
            <person name="Choi C."/>
            <person name="Clum A."/>
            <person name="LaButti K.M."/>
            <person name="Lindquist E.A."/>
            <person name="Yee Ngan C."/>
            <person name="Ohm R.A."/>
            <person name="Salamov A.A."/>
            <person name="Grigoriev I.V."/>
            <person name="Spatafora J.W."/>
            <person name="Berbee M.L."/>
        </authorList>
    </citation>
    <scope>NUCLEOTIDE SEQUENCE [LARGE SCALE GENOMIC DNA]</scope>
    <source>
        <strain evidence="2 3">JEL478</strain>
    </source>
</reference>
<accession>A0A139A2Z6</accession>
<evidence type="ECO:0000313" key="3">
    <source>
        <dbReference type="Proteomes" id="UP000070544"/>
    </source>
</evidence>
<protein>
    <submittedName>
        <fullName evidence="2">Uncharacterized protein</fullName>
    </submittedName>
</protein>
<evidence type="ECO:0000256" key="1">
    <source>
        <dbReference type="SAM" id="MobiDB-lite"/>
    </source>
</evidence>
<sequence>MQQSVFGLDAGNLIESKQEDETTPVLGTPITPIPSTYSAASEEIKTTAVGSTVTSERRIPAHLSRQLMDPGRPRATVAPDAAHPDGQPFHPKTKKDL</sequence>
<name>A0A139A2Z6_GONPJ</name>
<dbReference type="AlphaFoldDB" id="A0A139A2Z6"/>
<feature type="region of interest" description="Disordered" evidence="1">
    <location>
        <begin position="62"/>
        <end position="97"/>
    </location>
</feature>
<feature type="region of interest" description="Disordered" evidence="1">
    <location>
        <begin position="1"/>
        <end position="34"/>
    </location>
</feature>
<keyword evidence="3" id="KW-1185">Reference proteome</keyword>
<dbReference type="EMBL" id="KQ965806">
    <property type="protein sequence ID" value="KXS11186.1"/>
    <property type="molecule type" value="Genomic_DNA"/>
</dbReference>
<proteinExistence type="predicted"/>